<evidence type="ECO:0000313" key="1">
    <source>
        <dbReference type="EMBL" id="TEB08748.1"/>
    </source>
</evidence>
<comment type="caution">
    <text evidence="1">The sequence shown here is derived from an EMBL/GenBank/DDBJ whole genome shotgun (WGS) entry which is preliminary data.</text>
</comment>
<accession>A0A4Y7RIB3</accession>
<organism evidence="1 2">
    <name type="scientific">Coprinellus micaceus</name>
    <name type="common">Glistening ink-cap mushroom</name>
    <name type="synonym">Coprinus micaceus</name>
    <dbReference type="NCBI Taxonomy" id="71717"/>
    <lineage>
        <taxon>Eukaryota</taxon>
        <taxon>Fungi</taxon>
        <taxon>Dikarya</taxon>
        <taxon>Basidiomycota</taxon>
        <taxon>Agaricomycotina</taxon>
        <taxon>Agaricomycetes</taxon>
        <taxon>Agaricomycetidae</taxon>
        <taxon>Agaricales</taxon>
        <taxon>Agaricineae</taxon>
        <taxon>Psathyrellaceae</taxon>
        <taxon>Coprinellus</taxon>
    </lineage>
</organism>
<reference evidence="1 2" key="1">
    <citation type="journal article" date="2019" name="Nat. Ecol. Evol.">
        <title>Megaphylogeny resolves global patterns of mushroom evolution.</title>
        <authorList>
            <person name="Varga T."/>
            <person name="Krizsan K."/>
            <person name="Foldi C."/>
            <person name="Dima B."/>
            <person name="Sanchez-Garcia M."/>
            <person name="Sanchez-Ramirez S."/>
            <person name="Szollosi G.J."/>
            <person name="Szarkandi J.G."/>
            <person name="Papp V."/>
            <person name="Albert L."/>
            <person name="Andreopoulos W."/>
            <person name="Angelini C."/>
            <person name="Antonin V."/>
            <person name="Barry K.W."/>
            <person name="Bougher N.L."/>
            <person name="Buchanan P."/>
            <person name="Buyck B."/>
            <person name="Bense V."/>
            <person name="Catcheside P."/>
            <person name="Chovatia M."/>
            <person name="Cooper J."/>
            <person name="Damon W."/>
            <person name="Desjardin D."/>
            <person name="Finy P."/>
            <person name="Geml J."/>
            <person name="Haridas S."/>
            <person name="Hughes K."/>
            <person name="Justo A."/>
            <person name="Karasinski D."/>
            <person name="Kautmanova I."/>
            <person name="Kiss B."/>
            <person name="Kocsube S."/>
            <person name="Kotiranta H."/>
            <person name="LaButti K.M."/>
            <person name="Lechner B.E."/>
            <person name="Liimatainen K."/>
            <person name="Lipzen A."/>
            <person name="Lukacs Z."/>
            <person name="Mihaltcheva S."/>
            <person name="Morgado L.N."/>
            <person name="Niskanen T."/>
            <person name="Noordeloos M.E."/>
            <person name="Ohm R.A."/>
            <person name="Ortiz-Santana B."/>
            <person name="Ovrebo C."/>
            <person name="Racz N."/>
            <person name="Riley R."/>
            <person name="Savchenko A."/>
            <person name="Shiryaev A."/>
            <person name="Soop K."/>
            <person name="Spirin V."/>
            <person name="Szebenyi C."/>
            <person name="Tomsovsky M."/>
            <person name="Tulloss R.E."/>
            <person name="Uehling J."/>
            <person name="Grigoriev I.V."/>
            <person name="Vagvolgyi C."/>
            <person name="Papp T."/>
            <person name="Martin F.M."/>
            <person name="Miettinen O."/>
            <person name="Hibbett D.S."/>
            <person name="Nagy L.G."/>
        </authorList>
    </citation>
    <scope>NUCLEOTIDE SEQUENCE [LARGE SCALE GENOMIC DNA]</scope>
    <source>
        <strain evidence="1 2">FP101781</strain>
    </source>
</reference>
<dbReference type="EMBL" id="QPFP01000544">
    <property type="protein sequence ID" value="TEB08748.1"/>
    <property type="molecule type" value="Genomic_DNA"/>
</dbReference>
<gene>
    <name evidence="1" type="ORF">FA13DRAFT_1145681</name>
</gene>
<dbReference type="AlphaFoldDB" id="A0A4Y7RIB3"/>
<evidence type="ECO:0000313" key="2">
    <source>
        <dbReference type="Proteomes" id="UP000298030"/>
    </source>
</evidence>
<dbReference type="Proteomes" id="UP000298030">
    <property type="component" value="Unassembled WGS sequence"/>
</dbReference>
<name>A0A4Y7RIB3_COPMI</name>
<keyword evidence="2" id="KW-1185">Reference proteome</keyword>
<protein>
    <submittedName>
        <fullName evidence="1">Uncharacterized protein</fullName>
    </submittedName>
</protein>
<sequence length="62" mass="7291">MTGIFCDFSQPDIPILALPWVTEHLDHSCPKRSPLPQYSPLRRLSSTNLHVHSRLFRFDRFL</sequence>
<proteinExistence type="predicted"/>